<dbReference type="AlphaFoldDB" id="A0A3D9BS22"/>
<name>A0A3D9BS22_9FLAO</name>
<dbReference type="RefSeq" id="WP_115949221.1">
    <property type="nucleotide sequence ID" value="NZ_QNVS01000007.1"/>
</dbReference>
<keyword evidence="2" id="KW-1185">Reference proteome</keyword>
<reference evidence="1 2" key="1">
    <citation type="journal article" date="2006" name="Int. J. Syst. Evol. Microbiol.">
        <title>Chryseobacterium piscium sp. nov., isolated from fish of the South Atlantic Ocean off South Africa.</title>
        <authorList>
            <person name="de Beer H."/>
            <person name="Hugo C.J."/>
            <person name="Jooste P.J."/>
            <person name="Vancanneyt M."/>
            <person name="Coenye T."/>
            <person name="Vandamme P."/>
        </authorList>
    </citation>
    <scope>NUCLEOTIDE SEQUENCE [LARGE SCALE GENOMIC DNA]</scope>
    <source>
        <strain evidence="1 2">CCUG 51923</strain>
    </source>
</reference>
<evidence type="ECO:0000313" key="1">
    <source>
        <dbReference type="EMBL" id="REC56277.1"/>
    </source>
</evidence>
<comment type="caution">
    <text evidence="1">The sequence shown here is derived from an EMBL/GenBank/DDBJ whole genome shotgun (WGS) entry which is preliminary data.</text>
</comment>
<protein>
    <submittedName>
        <fullName evidence="1">Uncharacterized protein</fullName>
    </submittedName>
</protein>
<proteinExistence type="predicted"/>
<organism evidence="1 2">
    <name type="scientific">Chryseobacterium piscium</name>
    <dbReference type="NCBI Taxonomy" id="333702"/>
    <lineage>
        <taxon>Bacteria</taxon>
        <taxon>Pseudomonadati</taxon>
        <taxon>Bacteroidota</taxon>
        <taxon>Flavobacteriia</taxon>
        <taxon>Flavobacteriales</taxon>
        <taxon>Weeksellaceae</taxon>
        <taxon>Chryseobacterium group</taxon>
        <taxon>Chryseobacterium</taxon>
    </lineage>
</organism>
<dbReference type="Proteomes" id="UP000256512">
    <property type="component" value="Unassembled WGS sequence"/>
</dbReference>
<gene>
    <name evidence="1" type="ORF">DRF62_04215</name>
</gene>
<dbReference type="EMBL" id="QNVS01000007">
    <property type="protein sequence ID" value="REC56277.1"/>
    <property type="molecule type" value="Genomic_DNA"/>
</dbReference>
<sequence>MATITSMGIKLIRIPRSNPSIIEISDDAGISWTVRYSGSKEVGEFYALTRRGETIFALTSTGTFRSVDAGAYWMKTS</sequence>
<accession>A0A3D9BS22</accession>
<evidence type="ECO:0000313" key="2">
    <source>
        <dbReference type="Proteomes" id="UP000256512"/>
    </source>
</evidence>
<dbReference type="SUPFAM" id="SSF110296">
    <property type="entry name" value="Oligoxyloglucan reducing end-specific cellobiohydrolase"/>
    <property type="match status" value="1"/>
</dbReference>